<dbReference type="PANTHER" id="PTHR46844">
    <property type="entry name" value="SLR5058 PROTEIN"/>
    <property type="match status" value="1"/>
</dbReference>
<dbReference type="Gene3D" id="3.40.50.300">
    <property type="entry name" value="P-loop containing nucleotide triphosphate hydrolases"/>
    <property type="match status" value="1"/>
</dbReference>
<dbReference type="PANTHER" id="PTHR46844:SF1">
    <property type="entry name" value="SLR5058 PROTEIN"/>
    <property type="match status" value="1"/>
</dbReference>
<reference evidence="4 5" key="1">
    <citation type="submission" date="2018-07" db="EMBL/GenBank/DDBJ databases">
        <title>Draft genome of the type strain Streptomyces armeniacus ATCC 15676.</title>
        <authorList>
            <person name="Labana P."/>
            <person name="Gosse J.T."/>
            <person name="Boddy C.N."/>
        </authorList>
    </citation>
    <scope>NUCLEOTIDE SEQUENCE [LARGE SCALE GENOMIC DNA]</scope>
    <source>
        <strain evidence="4 5">ATCC 15676</strain>
    </source>
</reference>
<name>A0A345XIA5_9ACTN</name>
<evidence type="ECO:0000313" key="5">
    <source>
        <dbReference type="Proteomes" id="UP000254425"/>
    </source>
</evidence>
<dbReference type="AlphaFoldDB" id="A0A345XIA5"/>
<keyword evidence="2" id="KW-0472">Membrane</keyword>
<dbReference type="KEGG" id="sarm:DVA86_00645"/>
<feature type="region of interest" description="Disordered" evidence="1">
    <location>
        <begin position="931"/>
        <end position="970"/>
    </location>
</feature>
<dbReference type="Proteomes" id="UP000254425">
    <property type="component" value="Chromosome"/>
</dbReference>
<evidence type="ECO:0000259" key="3">
    <source>
        <dbReference type="PROSITE" id="PS50837"/>
    </source>
</evidence>
<dbReference type="Pfam" id="PF05729">
    <property type="entry name" value="NACHT"/>
    <property type="match status" value="1"/>
</dbReference>
<dbReference type="InterPro" id="IPR027417">
    <property type="entry name" value="P-loop_NTPase"/>
</dbReference>
<evidence type="ECO:0000256" key="1">
    <source>
        <dbReference type="SAM" id="MobiDB-lite"/>
    </source>
</evidence>
<accession>A0A345XIA5</accession>
<dbReference type="SUPFAM" id="SSF52540">
    <property type="entry name" value="P-loop containing nucleoside triphosphate hydrolases"/>
    <property type="match status" value="1"/>
</dbReference>
<organism evidence="4 5">
    <name type="scientific">Streptomyces armeniacus</name>
    <dbReference type="NCBI Taxonomy" id="83291"/>
    <lineage>
        <taxon>Bacteria</taxon>
        <taxon>Bacillati</taxon>
        <taxon>Actinomycetota</taxon>
        <taxon>Actinomycetes</taxon>
        <taxon>Kitasatosporales</taxon>
        <taxon>Streptomycetaceae</taxon>
        <taxon>Streptomyces</taxon>
    </lineage>
</organism>
<feature type="domain" description="NACHT" evidence="3">
    <location>
        <begin position="180"/>
        <end position="309"/>
    </location>
</feature>
<keyword evidence="2" id="KW-1133">Transmembrane helix</keyword>
<gene>
    <name evidence="4" type="ORF">DVA86_00645</name>
</gene>
<evidence type="ECO:0000313" key="4">
    <source>
        <dbReference type="EMBL" id="AXK31371.1"/>
    </source>
</evidence>
<keyword evidence="5" id="KW-1185">Reference proteome</keyword>
<dbReference type="EMBL" id="CP031320">
    <property type="protein sequence ID" value="AXK31371.1"/>
    <property type="molecule type" value="Genomic_DNA"/>
</dbReference>
<dbReference type="InterPro" id="IPR007111">
    <property type="entry name" value="NACHT_NTPase"/>
</dbReference>
<proteinExistence type="predicted"/>
<feature type="compositionally biased region" description="Low complexity" evidence="1">
    <location>
        <begin position="146"/>
        <end position="163"/>
    </location>
</feature>
<evidence type="ECO:0000256" key="2">
    <source>
        <dbReference type="SAM" id="Phobius"/>
    </source>
</evidence>
<feature type="transmembrane region" description="Helical" evidence="2">
    <location>
        <begin position="41"/>
        <end position="61"/>
    </location>
</feature>
<feature type="region of interest" description="Disordered" evidence="1">
    <location>
        <begin position="133"/>
        <end position="163"/>
    </location>
</feature>
<dbReference type="PROSITE" id="PS50837">
    <property type="entry name" value="NACHT"/>
    <property type="match status" value="1"/>
</dbReference>
<dbReference type="RefSeq" id="WP_208874833.1">
    <property type="nucleotide sequence ID" value="NZ_CP031320.1"/>
</dbReference>
<keyword evidence="2" id="KW-0812">Transmembrane</keyword>
<protein>
    <submittedName>
        <fullName evidence="4">NACHT domain-containing protein</fullName>
    </submittedName>
</protein>
<sequence>MPVRGSGLLAKTGLAAACLLPPAAAGIGFRSWFTSHQVAAVVLLLGYAVLVAAVGFAGRIFGGLQSRWAERLTDVIDRRLRWKLSRFERAYRAALISRNRFVDLKGLATRGDYAPGLAEVFIDVSLVPRPAHETSGEALAGRPPHGTGEAGPVPAATAGAAGPVPARQSLTDFLGAERGTALAVIGAPGTGKTTLLKHVALRPPHGRYGGGRGPRTALPVLLFLRDHAAAITERPDSTLPELVRASLRGLREDEPEGWFEQQLAQGRCVVLLDGLDEVAREEDRRAVAKWVEEQIEQYETNDFVLTSRPHGYLSAPLNRARVLQVRRFTSEQVSSFVHGWYHAIEKLSTGVNDAGVADRAAEEATDLLERLRARPVLYDLATNPLLLTMIANVHRYRGALPGSRADLYREICEVLLWRRHQAKNPAEGQVDINGAKTETVLRELAYHMMTQRLRDISAEQAGSVLRPALYRVGLNNPVDATAVFLDSVTSNGLLVERERGLYAFAHLTLQEHLAALHIQQHGRTDVLTAAVDDDWWRETALLYAARTDPAPVIAACLAARTPAALALAFDCAEAATEVDPGTVRELEELREQALIEPLDSPTRRLMTAVTVTRLLRETVQLNDDTVVCSRPVTRELYRLFAAEREDARYPGYDEGDAAETAAGMSRTQALAFVGWVNSLLTDGPVWTLPTRGEVEDPGFRLVAQNPEHAVWCAGRESIADTRPPSPGSPGSGSHLTAFHVGPTAELWVPQGRPHPWEAQIRPIAEDDALRVAFETGQLTLRTMAHASVNRSIANDLASALRAGRIRSTHNHNAALVRALAEKVVQLVPPALDPAAVHYGFRDLTQALSHGKAPVERDRSLHTHRALTDTMREALRLAEQSAPPYQLTQMLENAHDHVREAVRLHHLAPLTDSLEGRVLLWSCAVAYLREESGRQGEPVPLRPRPVPRPVRGTAPSVRPADTPPRKFTAHPDELSLAAEDANRLGREVLSAGGGSALEEATGRLLEHTLALFRHAQDAAGSVPQGAAVALEFGARMLAAELEKTTTPFTHFAACCNVQRHRASGAITPSETIVLTRT</sequence>